<dbReference type="InterPro" id="IPR011009">
    <property type="entry name" value="Kinase-like_dom_sf"/>
</dbReference>
<dbReference type="PANTHER" id="PTHR24057:SF0">
    <property type="entry name" value="PROTEIN KINASE SHAGGY-RELATED"/>
    <property type="match status" value="1"/>
</dbReference>
<dbReference type="Pfam" id="PF00069">
    <property type="entry name" value="Pkinase"/>
    <property type="match status" value="1"/>
</dbReference>
<evidence type="ECO:0000256" key="3">
    <source>
        <dbReference type="ARBA" id="ARBA00022679"/>
    </source>
</evidence>
<dbReference type="GO" id="GO:0005634">
    <property type="term" value="C:nucleus"/>
    <property type="evidence" value="ECO:0007669"/>
    <property type="project" value="TreeGrafter"/>
</dbReference>
<dbReference type="PROSITE" id="PS50011">
    <property type="entry name" value="PROTEIN_KINASE_DOM"/>
    <property type="match status" value="1"/>
</dbReference>
<feature type="domain" description="Protein kinase" evidence="7">
    <location>
        <begin position="31"/>
        <end position="223"/>
    </location>
</feature>
<dbReference type="Gene3D" id="1.10.510.10">
    <property type="entry name" value="Transferase(Phosphotransferase) domain 1"/>
    <property type="match status" value="1"/>
</dbReference>
<dbReference type="SUPFAM" id="SSF56112">
    <property type="entry name" value="Protein kinase-like (PK-like)"/>
    <property type="match status" value="1"/>
</dbReference>
<keyword evidence="4" id="KW-0547">Nucleotide-binding</keyword>
<keyword evidence="3" id="KW-0808">Transferase</keyword>
<dbReference type="GO" id="GO:0004674">
    <property type="term" value="F:protein serine/threonine kinase activity"/>
    <property type="evidence" value="ECO:0007669"/>
    <property type="project" value="UniProtKB-KW"/>
</dbReference>
<dbReference type="GO" id="GO:0005737">
    <property type="term" value="C:cytoplasm"/>
    <property type="evidence" value="ECO:0007669"/>
    <property type="project" value="TreeGrafter"/>
</dbReference>
<name>D2DJU1_SCHMD</name>
<comment type="similarity">
    <text evidence="1">Belongs to the protein kinase superfamily. CMGC Ser/Thr protein kinase family. GSK-3 subfamily.</text>
</comment>
<keyword evidence="6" id="KW-0067">ATP-binding</keyword>
<sequence>MSSKFLNSHLPNTQIVNGFQMHTNQSVTLNVNTFQVIGQGTFGYIEKANVRTTKSDSNDNESAKSVKFVGAIKKVHQDPRYKNRELNIIQRIKSHPNIVDFKYYFYSMINNENSNSSNQMSKKQSSGDIYLHLVMECFPESLSDLIVRYHHNGMILSMLHVKIYTYQMLRALGYLHSFNICHRDIKSSNLLVNESSLTLKLCDFGSAKELIAGTTSVSYISSR</sequence>
<dbReference type="SMART" id="SM00220">
    <property type="entry name" value="S_TKc"/>
    <property type="match status" value="1"/>
</dbReference>
<dbReference type="GO" id="GO:0007165">
    <property type="term" value="P:signal transduction"/>
    <property type="evidence" value="ECO:0007669"/>
    <property type="project" value="TreeGrafter"/>
</dbReference>
<reference evidence="8" key="1">
    <citation type="submission" date="2008-12" db="EMBL/GenBank/DDBJ databases">
        <title>Smed-cdc73 regulates self-renewal in planarian stem cells.</title>
        <authorList>
            <person name="Kang H."/>
            <person name="Sanchez Alvarado A."/>
        </authorList>
    </citation>
    <scope>NUCLEOTIDE SEQUENCE</scope>
</reference>
<dbReference type="EMBL" id="FJ588612">
    <property type="protein sequence ID" value="ACT98278.1"/>
    <property type="molecule type" value="mRNA"/>
</dbReference>
<evidence type="ECO:0000313" key="8">
    <source>
        <dbReference type="EMBL" id="ACT98278.1"/>
    </source>
</evidence>
<evidence type="ECO:0000256" key="4">
    <source>
        <dbReference type="ARBA" id="ARBA00022741"/>
    </source>
</evidence>
<dbReference type="GO" id="GO:0030154">
    <property type="term" value="P:cell differentiation"/>
    <property type="evidence" value="ECO:0007669"/>
    <property type="project" value="TreeGrafter"/>
</dbReference>
<protein>
    <submittedName>
        <fullName evidence="8">Gsk3-like protein</fullName>
    </submittedName>
</protein>
<evidence type="ECO:0000256" key="6">
    <source>
        <dbReference type="ARBA" id="ARBA00022840"/>
    </source>
</evidence>
<dbReference type="PROSITE" id="PS00108">
    <property type="entry name" value="PROTEIN_KINASE_ST"/>
    <property type="match status" value="1"/>
</dbReference>
<evidence type="ECO:0000259" key="7">
    <source>
        <dbReference type="PROSITE" id="PS50011"/>
    </source>
</evidence>
<keyword evidence="2" id="KW-0723">Serine/threonine-protein kinase</keyword>
<dbReference type="InterPro" id="IPR000719">
    <property type="entry name" value="Prot_kinase_dom"/>
</dbReference>
<organism evidence="8">
    <name type="scientific">Schmidtea mediterranea</name>
    <name type="common">Freshwater planarian flatworm</name>
    <dbReference type="NCBI Taxonomy" id="79327"/>
    <lineage>
        <taxon>Eukaryota</taxon>
        <taxon>Metazoa</taxon>
        <taxon>Spiralia</taxon>
        <taxon>Lophotrochozoa</taxon>
        <taxon>Platyhelminthes</taxon>
        <taxon>Rhabditophora</taxon>
        <taxon>Seriata</taxon>
        <taxon>Tricladida</taxon>
        <taxon>Continenticola</taxon>
        <taxon>Geoplanoidea</taxon>
        <taxon>Dugesiidae</taxon>
        <taxon>Schmidtea</taxon>
    </lineage>
</organism>
<proteinExistence type="evidence at transcript level"/>
<evidence type="ECO:0000256" key="1">
    <source>
        <dbReference type="ARBA" id="ARBA00005527"/>
    </source>
</evidence>
<accession>D2DJU1</accession>
<dbReference type="PANTHER" id="PTHR24057">
    <property type="entry name" value="GLYCOGEN SYNTHASE KINASE-3 ALPHA"/>
    <property type="match status" value="1"/>
</dbReference>
<dbReference type="Gene3D" id="3.30.200.20">
    <property type="entry name" value="Phosphorylase Kinase, domain 1"/>
    <property type="match status" value="1"/>
</dbReference>
<evidence type="ECO:0000256" key="2">
    <source>
        <dbReference type="ARBA" id="ARBA00022527"/>
    </source>
</evidence>
<evidence type="ECO:0000256" key="5">
    <source>
        <dbReference type="ARBA" id="ARBA00022777"/>
    </source>
</evidence>
<dbReference type="InterPro" id="IPR008271">
    <property type="entry name" value="Ser/Thr_kinase_AS"/>
</dbReference>
<dbReference type="InterPro" id="IPR050591">
    <property type="entry name" value="GSK-3"/>
</dbReference>
<dbReference type="AlphaFoldDB" id="D2DJU1"/>
<dbReference type="GO" id="GO:0005524">
    <property type="term" value="F:ATP binding"/>
    <property type="evidence" value="ECO:0007669"/>
    <property type="project" value="UniProtKB-KW"/>
</dbReference>
<keyword evidence="5" id="KW-0418">Kinase</keyword>